<dbReference type="GO" id="GO:0016887">
    <property type="term" value="F:ATP hydrolysis activity"/>
    <property type="evidence" value="ECO:0007669"/>
    <property type="project" value="InterPro"/>
</dbReference>
<dbReference type="InterPro" id="IPR027417">
    <property type="entry name" value="P-loop_NTPase"/>
</dbReference>
<dbReference type="RefSeq" id="WP_069003100.1">
    <property type="nucleotide sequence ID" value="NZ_LVJW01000006.1"/>
</dbReference>
<dbReference type="CDD" id="cd10147">
    <property type="entry name" value="Wzt_C-like"/>
    <property type="match status" value="1"/>
</dbReference>
<dbReference type="AlphaFoldDB" id="A0A1E2UMZ9"/>
<dbReference type="OrthoDB" id="9778870at2"/>
<dbReference type="InterPro" id="IPR029439">
    <property type="entry name" value="Wzt_C"/>
</dbReference>
<evidence type="ECO:0000259" key="5">
    <source>
        <dbReference type="PROSITE" id="PS50893"/>
    </source>
</evidence>
<dbReference type="PANTHER" id="PTHR46743">
    <property type="entry name" value="TEICHOIC ACIDS EXPORT ATP-BINDING PROTEIN TAGH"/>
    <property type="match status" value="1"/>
</dbReference>
<dbReference type="PANTHER" id="PTHR46743:SF2">
    <property type="entry name" value="TEICHOIC ACIDS EXPORT ATP-BINDING PROTEIN TAGH"/>
    <property type="match status" value="1"/>
</dbReference>
<dbReference type="GO" id="GO:0005524">
    <property type="term" value="F:ATP binding"/>
    <property type="evidence" value="ECO:0007669"/>
    <property type="project" value="UniProtKB-KW"/>
</dbReference>
<dbReference type="Gene3D" id="3.40.50.300">
    <property type="entry name" value="P-loop containing nucleotide triphosphate hydrolases"/>
    <property type="match status" value="1"/>
</dbReference>
<comment type="similarity">
    <text evidence="1">Belongs to the ABC transporter superfamily.</text>
</comment>
<evidence type="ECO:0000313" key="7">
    <source>
        <dbReference type="Proteomes" id="UP000094849"/>
    </source>
</evidence>
<sequence length="398" mass="44043">MTAIEARQLSKSYRQYAKPIDLFKEWLLRKPFHNQVDALAPIDLTIPKGTTFGVIGDNGAGKSTLLKLLAGTLTPTTGSLHIEGRKSAILELGSGFHPEFSGLENIQLACSLLGLSADETAERTPQIIEFSELGVAIHRPVKSYSSGMFVRLAFSVITSIDPDVLIVDEALSVGDALFQKKSMDRMMRFRDQGRTLVFCSHNLYQVKELCEKAVWLENGVVMGMGESAKVVDDYQDSVRQRQKAGNSDRTDPDAEAAGDVYLTEVVLEGGIDTPENIPLYQTGDHFAIRVEADIGSRPADDVHIGLVLIRNDGLQVYGVSTLIDQLALYPIADKRYGVRLVFDPINLMSGDYALEAWLIDRSGLHVYDSRPVCCQFRVRHETSEVGIVKMSHQWEPIT</sequence>
<reference evidence="6 7" key="1">
    <citation type="submission" date="2016-03" db="EMBL/GenBank/DDBJ databases">
        <title>Chemosynthetic sulphur-oxidizing symbionts of marine invertebrate animals are capable of nitrogen fixation.</title>
        <authorList>
            <person name="Petersen J.M."/>
            <person name="Kemper A."/>
            <person name="Gruber-Vodicka H."/>
            <person name="Cardini U."/>
            <person name="Geest Mvander."/>
            <person name="Kleiner M."/>
            <person name="Bulgheresi S."/>
            <person name="Fussmann M."/>
            <person name="Herbold C."/>
            <person name="Seah B.K.B."/>
            <person name="Antony C.Paul."/>
            <person name="Liu D."/>
            <person name="Belitz A."/>
            <person name="Weber M."/>
        </authorList>
    </citation>
    <scope>NUCLEOTIDE SEQUENCE [LARGE SCALE GENOMIC DNA]</scope>
    <source>
        <strain evidence="6">G_D</strain>
    </source>
</reference>
<dbReference type="CDD" id="cd03220">
    <property type="entry name" value="ABC_KpsT_Wzt"/>
    <property type="match status" value="1"/>
</dbReference>
<dbReference type="InterPro" id="IPR050683">
    <property type="entry name" value="Bact_Polysacc_Export_ATP-bd"/>
</dbReference>
<dbReference type="Gene3D" id="2.70.50.60">
    <property type="entry name" value="abc- transporter (atp binding component) like domain"/>
    <property type="match status" value="1"/>
</dbReference>
<dbReference type="EMBL" id="LVJZ01000003">
    <property type="protein sequence ID" value="ODB96138.1"/>
    <property type="molecule type" value="Genomic_DNA"/>
</dbReference>
<dbReference type="InterPro" id="IPR003593">
    <property type="entry name" value="AAA+_ATPase"/>
</dbReference>
<dbReference type="InterPro" id="IPR017871">
    <property type="entry name" value="ABC_transporter-like_CS"/>
</dbReference>
<dbReference type="SUPFAM" id="SSF52540">
    <property type="entry name" value="P-loop containing nucleoside triphosphate hydrolases"/>
    <property type="match status" value="1"/>
</dbReference>
<dbReference type="InterPro" id="IPR015860">
    <property type="entry name" value="ABC_transpr_TagH-like"/>
</dbReference>
<keyword evidence="4" id="KW-0067">ATP-binding</keyword>
<comment type="caution">
    <text evidence="6">The sequence shown here is derived from an EMBL/GenBank/DDBJ whole genome shotgun (WGS) entry which is preliminary data.</text>
</comment>
<dbReference type="Pfam" id="PF14524">
    <property type="entry name" value="Wzt_C"/>
    <property type="match status" value="1"/>
</dbReference>
<evidence type="ECO:0000256" key="1">
    <source>
        <dbReference type="ARBA" id="ARBA00005417"/>
    </source>
</evidence>
<evidence type="ECO:0000313" key="6">
    <source>
        <dbReference type="EMBL" id="ODB96138.1"/>
    </source>
</evidence>
<keyword evidence="3" id="KW-0547">Nucleotide-binding</keyword>
<protein>
    <recommendedName>
        <fullName evidence="5">ABC transporter domain-containing protein</fullName>
    </recommendedName>
</protein>
<dbReference type="InterPro" id="IPR003439">
    <property type="entry name" value="ABC_transporter-like_ATP-bd"/>
</dbReference>
<organism evidence="6 7">
    <name type="scientific">Candidatus Thiodiazotropha endoloripes</name>
    <dbReference type="NCBI Taxonomy" id="1818881"/>
    <lineage>
        <taxon>Bacteria</taxon>
        <taxon>Pseudomonadati</taxon>
        <taxon>Pseudomonadota</taxon>
        <taxon>Gammaproteobacteria</taxon>
        <taxon>Chromatiales</taxon>
        <taxon>Sedimenticolaceae</taxon>
        <taxon>Candidatus Thiodiazotropha</taxon>
    </lineage>
</organism>
<dbReference type="GO" id="GO:0016020">
    <property type="term" value="C:membrane"/>
    <property type="evidence" value="ECO:0007669"/>
    <property type="project" value="InterPro"/>
</dbReference>
<accession>A0A1E2UMZ9</accession>
<keyword evidence="2" id="KW-0813">Transport</keyword>
<evidence type="ECO:0000256" key="3">
    <source>
        <dbReference type="ARBA" id="ARBA00022741"/>
    </source>
</evidence>
<dbReference type="STRING" id="1818881.A3196_04795"/>
<evidence type="ECO:0000256" key="2">
    <source>
        <dbReference type="ARBA" id="ARBA00022448"/>
    </source>
</evidence>
<gene>
    <name evidence="6" type="ORF">A3196_04795</name>
</gene>
<dbReference type="SMART" id="SM00382">
    <property type="entry name" value="AAA"/>
    <property type="match status" value="1"/>
</dbReference>
<name>A0A1E2UMZ9_9GAMM</name>
<dbReference type="Proteomes" id="UP000094849">
    <property type="component" value="Unassembled WGS sequence"/>
</dbReference>
<keyword evidence="7" id="KW-1185">Reference proteome</keyword>
<evidence type="ECO:0000256" key="4">
    <source>
        <dbReference type="ARBA" id="ARBA00022840"/>
    </source>
</evidence>
<dbReference type="GO" id="GO:0140359">
    <property type="term" value="F:ABC-type transporter activity"/>
    <property type="evidence" value="ECO:0007669"/>
    <property type="project" value="InterPro"/>
</dbReference>
<feature type="domain" description="ABC transporter" evidence="5">
    <location>
        <begin position="17"/>
        <end position="243"/>
    </location>
</feature>
<dbReference type="PROSITE" id="PS50893">
    <property type="entry name" value="ABC_TRANSPORTER_2"/>
    <property type="match status" value="1"/>
</dbReference>
<dbReference type="PROSITE" id="PS00211">
    <property type="entry name" value="ABC_TRANSPORTER_1"/>
    <property type="match status" value="1"/>
</dbReference>
<proteinExistence type="inferred from homology"/>
<dbReference type="Pfam" id="PF00005">
    <property type="entry name" value="ABC_tran"/>
    <property type="match status" value="1"/>
</dbReference>